<reference evidence="4" key="1">
    <citation type="journal article" date="2015" name="J. Biotechnol.">
        <title>Complete genome sequence of Haloferax gibbonsii strain ARA6, a potential producer of polyhydroxyalkanoates and halocins isolated from Araruama, Rio de Janeiro, Brasil.</title>
        <authorList>
            <person name="Pinto L.H."/>
            <person name="D'Alincourt Carvalho-Assef A.P."/>
            <person name="Vieira R.P."/>
            <person name="Clementino M.M."/>
            <person name="Albano R.M."/>
        </authorList>
    </citation>
    <scope>NUCLEOTIDE SEQUENCE [LARGE SCALE GENOMIC DNA]</scope>
    <source>
        <strain evidence="4">ARA6</strain>
        <plasmid evidence="4">Plasmid pHG4</plasmid>
    </source>
</reference>
<evidence type="ECO:0000313" key="3">
    <source>
        <dbReference type="EMBL" id="AKU09879.1"/>
    </source>
</evidence>
<dbReference type="PATRIC" id="fig|35746.4.peg.4150"/>
<keyword evidence="1" id="KW-0175">Coiled coil</keyword>
<proteinExistence type="predicted"/>
<feature type="compositionally biased region" description="Polar residues" evidence="2">
    <location>
        <begin position="217"/>
        <end position="232"/>
    </location>
</feature>
<dbReference type="EMBL" id="CP011951">
    <property type="protein sequence ID" value="AKU09879.1"/>
    <property type="molecule type" value="Genomic_DNA"/>
</dbReference>
<geneLocation type="plasmid" evidence="3 4">
    <name>pHG4</name>
</geneLocation>
<keyword evidence="3" id="KW-0614">Plasmid</keyword>
<dbReference type="AlphaFoldDB" id="A0A0K1IZL0"/>
<feature type="region of interest" description="Disordered" evidence="2">
    <location>
        <begin position="203"/>
        <end position="240"/>
    </location>
</feature>
<evidence type="ECO:0000256" key="2">
    <source>
        <dbReference type="SAM" id="MobiDB-lite"/>
    </source>
</evidence>
<dbReference type="Proteomes" id="UP000066124">
    <property type="component" value="Plasmid pHG4"/>
</dbReference>
<sequence length="364" mass="37103">MARVDGGGARGGDLSLSAAADAVERHGEMRSKEAALGRQLAAEQLEVQRHIWETVGDIAETMDDGSLIGGAVGDLLVEAGGGAAGETAGAVASEIPDTLGDILGTTAGQALGNAVSDLLPTGGSSVSITKPEWVPLGVARPEWEVGVERPSDLAVGRPEWKIGVREPDWAIGVEDVGPLAVDDPSPLRVETPVLEVEDTPPIEIDVSLSGTGGDLRATSSQGGKPTTQTENTGVPGPGLIESITDTASFGASQGASAGMGATPVGAAIGAVGGAGLGAAGGALGYGYRWGAHELNKLTRSSGDAAQNPSDVALEYGPTYNVNVDADRIIRELKQAHRRDINDLESRLNSVESDIDSLQRALRGR</sequence>
<evidence type="ECO:0000256" key="1">
    <source>
        <dbReference type="SAM" id="Coils"/>
    </source>
</evidence>
<gene>
    <name evidence="3" type="ORF">ABY42_18850</name>
</gene>
<dbReference type="KEGG" id="hgi:ABY42_18850"/>
<protein>
    <submittedName>
        <fullName evidence="3">Uncharacterized protein</fullName>
    </submittedName>
</protein>
<organism evidence="3 4">
    <name type="scientific">Haloferax gibbonsii</name>
    <dbReference type="NCBI Taxonomy" id="35746"/>
    <lineage>
        <taxon>Archaea</taxon>
        <taxon>Methanobacteriati</taxon>
        <taxon>Methanobacteriota</taxon>
        <taxon>Stenosarchaea group</taxon>
        <taxon>Halobacteria</taxon>
        <taxon>Halobacteriales</taxon>
        <taxon>Haloferacaceae</taxon>
        <taxon>Haloferax</taxon>
    </lineage>
</organism>
<feature type="coiled-coil region" evidence="1">
    <location>
        <begin position="333"/>
        <end position="360"/>
    </location>
</feature>
<evidence type="ECO:0000313" key="4">
    <source>
        <dbReference type="Proteomes" id="UP000066124"/>
    </source>
</evidence>
<name>A0A0K1IZL0_HALGI</name>
<accession>A0A0K1IZL0</accession>